<evidence type="ECO:0000259" key="13">
    <source>
        <dbReference type="PROSITE" id="PS50892"/>
    </source>
</evidence>
<dbReference type="PANTHER" id="PTHR21136:SF168">
    <property type="entry name" value="VESICLE-ASSOCIATED MEMBRANE PROTEIN 9"/>
    <property type="match status" value="1"/>
</dbReference>
<keyword evidence="4" id="KW-0653">Protein transport</keyword>
<evidence type="ECO:0000256" key="3">
    <source>
        <dbReference type="ARBA" id="ARBA00022692"/>
    </source>
</evidence>
<dbReference type="PRINTS" id="PR00219">
    <property type="entry name" value="SYNAPTOBREVN"/>
</dbReference>
<feature type="chain" id="PRO_5012101522" description="Synaptobrevin homolog YKT6" evidence="11">
    <location>
        <begin position="17"/>
        <end position="219"/>
    </location>
</feature>
<evidence type="ECO:0000256" key="7">
    <source>
        <dbReference type="ARBA" id="ARBA00026133"/>
    </source>
</evidence>
<feature type="domain" description="Longin" evidence="12">
    <location>
        <begin position="7"/>
        <end position="106"/>
    </location>
</feature>
<evidence type="ECO:0000259" key="12">
    <source>
        <dbReference type="PROSITE" id="PS50859"/>
    </source>
</evidence>
<dbReference type="GO" id="GO:0016020">
    <property type="term" value="C:membrane"/>
    <property type="evidence" value="ECO:0007669"/>
    <property type="project" value="InterPro"/>
</dbReference>
<dbReference type="InterPro" id="IPR011012">
    <property type="entry name" value="Longin-like_dom_sf"/>
</dbReference>
<dbReference type="CDD" id="cd14824">
    <property type="entry name" value="Longin"/>
    <property type="match status" value="1"/>
</dbReference>
<evidence type="ECO:0000256" key="5">
    <source>
        <dbReference type="ARBA" id="ARBA00022989"/>
    </source>
</evidence>
<keyword evidence="9" id="KW-0175">Coiled coil</keyword>
<keyword evidence="2" id="KW-0813">Transport</keyword>
<evidence type="ECO:0000256" key="1">
    <source>
        <dbReference type="ARBA" id="ARBA00008025"/>
    </source>
</evidence>
<evidence type="ECO:0000313" key="15">
    <source>
        <dbReference type="Proteomes" id="UP000193467"/>
    </source>
</evidence>
<keyword evidence="3 10" id="KW-0812">Transmembrane</keyword>
<dbReference type="Gene3D" id="3.30.450.50">
    <property type="entry name" value="Longin domain"/>
    <property type="match status" value="1"/>
</dbReference>
<feature type="domain" description="V-SNARE coiled-coil homology" evidence="13">
    <location>
        <begin position="127"/>
        <end position="187"/>
    </location>
</feature>
<dbReference type="CDD" id="cd15843">
    <property type="entry name" value="R-SNARE"/>
    <property type="match status" value="1"/>
</dbReference>
<evidence type="ECO:0000256" key="10">
    <source>
        <dbReference type="SAM" id="Phobius"/>
    </source>
</evidence>
<dbReference type="Gene3D" id="1.20.5.110">
    <property type="match status" value="1"/>
</dbReference>
<dbReference type="GO" id="GO:0005737">
    <property type="term" value="C:cytoplasm"/>
    <property type="evidence" value="ECO:0007669"/>
    <property type="project" value="UniProtKB-ARBA"/>
</dbReference>
<keyword evidence="11" id="KW-0732">Signal</keyword>
<proteinExistence type="inferred from homology"/>
<dbReference type="EMBL" id="MCGR01000040">
    <property type="protein sequence ID" value="ORY74737.1"/>
    <property type="molecule type" value="Genomic_DNA"/>
</dbReference>
<evidence type="ECO:0000256" key="4">
    <source>
        <dbReference type="ARBA" id="ARBA00022927"/>
    </source>
</evidence>
<evidence type="ECO:0000256" key="9">
    <source>
        <dbReference type="PROSITE-ProRule" id="PRU00290"/>
    </source>
</evidence>
<dbReference type="STRING" id="106004.A0A1Y2ET69"/>
<dbReference type="InterPro" id="IPR051097">
    <property type="entry name" value="Synaptobrevin-like_transport"/>
</dbReference>
<dbReference type="SMART" id="SM01270">
    <property type="entry name" value="Longin"/>
    <property type="match status" value="1"/>
</dbReference>
<dbReference type="FunFam" id="1.20.5.110:FF:000004">
    <property type="entry name" value="Vesicle-associated membrane protein 7"/>
    <property type="match status" value="1"/>
</dbReference>
<dbReference type="Pfam" id="PF13774">
    <property type="entry name" value="Longin"/>
    <property type="match status" value="1"/>
</dbReference>
<dbReference type="AlphaFoldDB" id="A0A1Y2ET69"/>
<dbReference type="GO" id="GO:0016192">
    <property type="term" value="P:vesicle-mediated transport"/>
    <property type="evidence" value="ECO:0007669"/>
    <property type="project" value="InterPro"/>
</dbReference>
<keyword evidence="15" id="KW-1185">Reference proteome</keyword>
<dbReference type="OrthoDB" id="248747at2759"/>
<evidence type="ECO:0000256" key="8">
    <source>
        <dbReference type="ARBA" id="ARBA00046280"/>
    </source>
</evidence>
<protein>
    <recommendedName>
        <fullName evidence="7">Synaptobrevin homolog YKT6</fullName>
    </recommendedName>
</protein>
<comment type="subcellular location">
    <subcellularLocation>
        <location evidence="8">Endomembrane system</location>
        <topology evidence="8">Single-pass type IV membrane protein</topology>
    </subcellularLocation>
</comment>
<evidence type="ECO:0000256" key="6">
    <source>
        <dbReference type="ARBA" id="ARBA00023136"/>
    </source>
</evidence>
<dbReference type="InterPro" id="IPR042855">
    <property type="entry name" value="V_SNARE_CC"/>
</dbReference>
<reference evidence="14 15" key="1">
    <citation type="submission" date="2016-07" db="EMBL/GenBank/DDBJ databases">
        <title>Pervasive Adenine N6-methylation of Active Genes in Fungi.</title>
        <authorList>
            <consortium name="DOE Joint Genome Institute"/>
            <person name="Mondo S.J."/>
            <person name="Dannebaum R.O."/>
            <person name="Kuo R.C."/>
            <person name="Labutti K."/>
            <person name="Haridas S."/>
            <person name="Kuo A."/>
            <person name="Salamov A."/>
            <person name="Ahrendt S.R."/>
            <person name="Lipzen A."/>
            <person name="Sullivan W."/>
            <person name="Andreopoulos W.B."/>
            <person name="Clum A."/>
            <person name="Lindquist E."/>
            <person name="Daum C."/>
            <person name="Ramamoorthy G.K."/>
            <person name="Gryganskyi A."/>
            <person name="Culley D."/>
            <person name="Magnuson J.K."/>
            <person name="James T.Y."/>
            <person name="O'Malley M.A."/>
            <person name="Stajich J.E."/>
            <person name="Spatafora J.W."/>
            <person name="Visel A."/>
            <person name="Grigoriev I.V."/>
        </authorList>
    </citation>
    <scope>NUCLEOTIDE SEQUENCE [LARGE SCALE GENOMIC DNA]</scope>
    <source>
        <strain evidence="14 15">62-1032</strain>
    </source>
</reference>
<sequence>MSLLFALVARGAIVLAEHDASKSGNSYAQATQTILSKIPPNDSKLTYAAENLLIHYQKTSDVVTMVVAEDSAGRRMPFGFLAELMKRFTAAYSSEEIGDAPAYGMNSFEGDIAKLMKQYEESPPNDPIKVAQAELAGVKDVMVKSIDAVLSRGERIELLVDKTDAMSSQARAFRKRSTVLRRKMWWKNVKVLIAIGVSGVLLLYIIAASLCGVGLHCYS</sequence>
<evidence type="ECO:0000256" key="11">
    <source>
        <dbReference type="SAM" id="SignalP"/>
    </source>
</evidence>
<comment type="similarity">
    <text evidence="1">Belongs to the synaptobrevin family.</text>
</comment>
<accession>A0A1Y2ET69</accession>
<dbReference type="GO" id="GO:0012505">
    <property type="term" value="C:endomembrane system"/>
    <property type="evidence" value="ECO:0007669"/>
    <property type="project" value="UniProtKB-SubCell"/>
</dbReference>
<keyword evidence="5 10" id="KW-1133">Transmembrane helix</keyword>
<dbReference type="Pfam" id="PF00957">
    <property type="entry name" value="Synaptobrevin"/>
    <property type="match status" value="1"/>
</dbReference>
<comment type="caution">
    <text evidence="14">The sequence shown here is derived from an EMBL/GenBank/DDBJ whole genome shotgun (WGS) entry which is preliminary data.</text>
</comment>
<keyword evidence="6 10" id="KW-0472">Membrane</keyword>
<dbReference type="InterPro" id="IPR010908">
    <property type="entry name" value="Longin_dom"/>
</dbReference>
<name>A0A1Y2ET69_9BASI</name>
<organism evidence="14 15">
    <name type="scientific">Leucosporidium creatinivorum</name>
    <dbReference type="NCBI Taxonomy" id="106004"/>
    <lineage>
        <taxon>Eukaryota</taxon>
        <taxon>Fungi</taxon>
        <taxon>Dikarya</taxon>
        <taxon>Basidiomycota</taxon>
        <taxon>Pucciniomycotina</taxon>
        <taxon>Microbotryomycetes</taxon>
        <taxon>Leucosporidiales</taxon>
        <taxon>Leucosporidium</taxon>
    </lineage>
</organism>
<dbReference type="PANTHER" id="PTHR21136">
    <property type="entry name" value="SNARE PROTEINS"/>
    <property type="match status" value="1"/>
</dbReference>
<dbReference type="InParanoid" id="A0A1Y2ET69"/>
<feature type="signal peptide" evidence="11">
    <location>
        <begin position="1"/>
        <end position="16"/>
    </location>
</feature>
<dbReference type="Proteomes" id="UP000193467">
    <property type="component" value="Unassembled WGS sequence"/>
</dbReference>
<evidence type="ECO:0000313" key="14">
    <source>
        <dbReference type="EMBL" id="ORY74737.1"/>
    </source>
</evidence>
<dbReference type="PROSITE" id="PS50892">
    <property type="entry name" value="V_SNARE"/>
    <property type="match status" value="1"/>
</dbReference>
<evidence type="ECO:0000256" key="2">
    <source>
        <dbReference type="ARBA" id="ARBA00022448"/>
    </source>
</evidence>
<feature type="transmembrane region" description="Helical" evidence="10">
    <location>
        <begin position="191"/>
        <end position="218"/>
    </location>
</feature>
<dbReference type="InterPro" id="IPR001388">
    <property type="entry name" value="Synaptobrevin-like"/>
</dbReference>
<dbReference type="SUPFAM" id="SSF58038">
    <property type="entry name" value="SNARE fusion complex"/>
    <property type="match status" value="1"/>
</dbReference>
<dbReference type="SUPFAM" id="SSF64356">
    <property type="entry name" value="SNARE-like"/>
    <property type="match status" value="1"/>
</dbReference>
<dbReference type="FunFam" id="3.30.450.50:FF:000015">
    <property type="entry name" value="Synaptobrevin 2 isoform 1"/>
    <property type="match status" value="1"/>
</dbReference>
<dbReference type="PROSITE" id="PS50859">
    <property type="entry name" value="LONGIN"/>
    <property type="match status" value="1"/>
</dbReference>
<gene>
    <name evidence="14" type="ORF">BCR35DRAFT_306527</name>
</gene>
<dbReference type="GO" id="GO:0015031">
    <property type="term" value="P:protein transport"/>
    <property type="evidence" value="ECO:0007669"/>
    <property type="project" value="UniProtKB-KW"/>
</dbReference>